<evidence type="ECO:0000313" key="3">
    <source>
        <dbReference type="Proteomes" id="UP000557739"/>
    </source>
</evidence>
<organism evidence="2 3">
    <name type="scientific">Sphingomonas yantingensis</name>
    <dbReference type="NCBI Taxonomy" id="1241761"/>
    <lineage>
        <taxon>Bacteria</taxon>
        <taxon>Pseudomonadati</taxon>
        <taxon>Pseudomonadota</taxon>
        <taxon>Alphaproteobacteria</taxon>
        <taxon>Sphingomonadales</taxon>
        <taxon>Sphingomonadaceae</taxon>
        <taxon>Sphingomonas</taxon>
    </lineage>
</organism>
<reference evidence="2 3" key="1">
    <citation type="submission" date="2020-08" db="EMBL/GenBank/DDBJ databases">
        <title>Genomic Encyclopedia of Type Strains, Phase IV (KMG-IV): sequencing the most valuable type-strain genomes for metagenomic binning, comparative biology and taxonomic classification.</title>
        <authorList>
            <person name="Goeker M."/>
        </authorList>
    </citation>
    <scope>NUCLEOTIDE SEQUENCE [LARGE SCALE GENOMIC DNA]</scope>
    <source>
        <strain evidence="2 3">DSM 27244</strain>
    </source>
</reference>
<dbReference type="EMBL" id="JACIJJ010000001">
    <property type="protein sequence ID" value="MBB5697344.1"/>
    <property type="molecule type" value="Genomic_DNA"/>
</dbReference>
<evidence type="ECO:0000313" key="2">
    <source>
        <dbReference type="EMBL" id="MBB5697344.1"/>
    </source>
</evidence>
<feature type="transmembrane region" description="Helical" evidence="1">
    <location>
        <begin position="12"/>
        <end position="34"/>
    </location>
</feature>
<name>A0A7W9AMT9_9SPHN</name>
<sequence length="35" mass="3682">MERIGAELSQCRFGMLCGFSSAALAIFGAAFVILT</sequence>
<keyword evidence="1" id="KW-1133">Transmembrane helix</keyword>
<keyword evidence="1" id="KW-0472">Membrane</keyword>
<dbReference type="AlphaFoldDB" id="A0A7W9AMT9"/>
<gene>
    <name evidence="2" type="ORF">FHR19_000669</name>
</gene>
<proteinExistence type="predicted"/>
<keyword evidence="1" id="KW-0812">Transmembrane</keyword>
<comment type="caution">
    <text evidence="2">The sequence shown here is derived from an EMBL/GenBank/DDBJ whole genome shotgun (WGS) entry which is preliminary data.</text>
</comment>
<evidence type="ECO:0000256" key="1">
    <source>
        <dbReference type="SAM" id="Phobius"/>
    </source>
</evidence>
<accession>A0A7W9AMT9</accession>
<dbReference type="Proteomes" id="UP000557739">
    <property type="component" value="Unassembled WGS sequence"/>
</dbReference>
<keyword evidence="3" id="KW-1185">Reference proteome</keyword>
<protein>
    <submittedName>
        <fullName evidence="2">Uncharacterized protein</fullName>
    </submittedName>
</protein>